<keyword evidence="2" id="KW-1133">Transmembrane helix</keyword>
<dbReference type="AlphaFoldDB" id="A0A0U3HA93"/>
<dbReference type="RefSeq" id="WP_058858553.1">
    <property type="nucleotide sequence ID" value="NZ_BJZR01000176.1"/>
</dbReference>
<feature type="transmembrane region" description="Helical" evidence="2">
    <location>
        <begin position="124"/>
        <end position="142"/>
    </location>
</feature>
<dbReference type="EMBL" id="BJZR01000176">
    <property type="protein sequence ID" value="GEO93761.1"/>
    <property type="molecule type" value="Genomic_DNA"/>
</dbReference>
<sequence>MSGTTGRGPDPDDEWARIVAELQDVRRAGDRHLDGARDRSPEQAVFGDAPGDPVPERPVGDGRGAGAVQGAPAADEDDEDAPYSPDPGPVVRGMRRGALLAWTVLVGVPVLLVVLTLLPGPLPGWVTGTGLTAVLVAIGHLLRSLPEDRDDLDDGARV</sequence>
<accession>A0A0U3HA93</accession>
<evidence type="ECO:0000313" key="5">
    <source>
        <dbReference type="Proteomes" id="UP000057181"/>
    </source>
</evidence>
<evidence type="ECO:0000313" key="4">
    <source>
        <dbReference type="EMBL" id="GEO93761.1"/>
    </source>
</evidence>
<dbReference type="Proteomes" id="UP000321155">
    <property type="component" value="Unassembled WGS sequence"/>
</dbReference>
<dbReference type="STRING" id="446860.AS188_08895"/>
<dbReference type="OrthoDB" id="9998712at2"/>
<feature type="region of interest" description="Disordered" evidence="1">
    <location>
        <begin position="26"/>
        <end position="89"/>
    </location>
</feature>
<keyword evidence="2" id="KW-0812">Transmembrane</keyword>
<keyword evidence="2" id="KW-0472">Membrane</keyword>
<dbReference type="KEGG" id="kfv:AS188_08895"/>
<evidence type="ECO:0000313" key="3">
    <source>
        <dbReference type="EMBL" id="ALU39845.1"/>
    </source>
</evidence>
<gene>
    <name evidence="3" type="ORF">AS188_08895</name>
    <name evidence="4" type="ORF">KFL01_30670</name>
</gene>
<feature type="compositionally biased region" description="Basic and acidic residues" evidence="1">
    <location>
        <begin position="26"/>
        <end position="41"/>
    </location>
</feature>
<organism evidence="3 5">
    <name type="scientific">Kocuria flava</name>
    <dbReference type="NCBI Taxonomy" id="446860"/>
    <lineage>
        <taxon>Bacteria</taxon>
        <taxon>Bacillati</taxon>
        <taxon>Actinomycetota</taxon>
        <taxon>Actinomycetes</taxon>
        <taxon>Micrococcales</taxon>
        <taxon>Micrococcaceae</taxon>
        <taxon>Kocuria</taxon>
    </lineage>
</organism>
<feature type="transmembrane region" description="Helical" evidence="2">
    <location>
        <begin position="99"/>
        <end position="118"/>
    </location>
</feature>
<reference evidence="4 6" key="2">
    <citation type="submission" date="2019-07" db="EMBL/GenBank/DDBJ databases">
        <title>Whole genome shotgun sequence of Kocuria flava NBRC 107626.</title>
        <authorList>
            <person name="Hosoyama A."/>
            <person name="Uohara A."/>
            <person name="Ohji S."/>
            <person name="Ichikawa N."/>
        </authorList>
    </citation>
    <scope>NUCLEOTIDE SEQUENCE [LARGE SCALE GENOMIC DNA]</scope>
    <source>
        <strain evidence="4 6">NBRC 107626</strain>
    </source>
</reference>
<keyword evidence="6" id="KW-1185">Reference proteome</keyword>
<name>A0A0U3HA93_9MICC</name>
<protein>
    <recommendedName>
        <fullName evidence="7">DUF308 domain-containing protein</fullName>
    </recommendedName>
</protein>
<evidence type="ECO:0000256" key="1">
    <source>
        <dbReference type="SAM" id="MobiDB-lite"/>
    </source>
</evidence>
<evidence type="ECO:0000313" key="6">
    <source>
        <dbReference type="Proteomes" id="UP000321155"/>
    </source>
</evidence>
<dbReference type="EMBL" id="CP013254">
    <property type="protein sequence ID" value="ALU39845.1"/>
    <property type="molecule type" value="Genomic_DNA"/>
</dbReference>
<evidence type="ECO:0008006" key="7">
    <source>
        <dbReference type="Google" id="ProtNLM"/>
    </source>
</evidence>
<proteinExistence type="predicted"/>
<reference evidence="3 5" key="1">
    <citation type="submission" date="2015-11" db="EMBL/GenBank/DDBJ databases">
        <title>Complete Genome Sequence of Kocuria flava strain HO-9041.</title>
        <authorList>
            <person name="Zhou M."/>
            <person name="Dai J."/>
        </authorList>
    </citation>
    <scope>NUCLEOTIDE SEQUENCE [LARGE SCALE GENOMIC DNA]</scope>
    <source>
        <strain evidence="3 5">HO-9041</strain>
    </source>
</reference>
<evidence type="ECO:0000256" key="2">
    <source>
        <dbReference type="SAM" id="Phobius"/>
    </source>
</evidence>
<dbReference type="Proteomes" id="UP000057181">
    <property type="component" value="Chromosome"/>
</dbReference>